<accession>A0ABM0Q1D2</accession>
<feature type="domain" description="PCI" evidence="4">
    <location>
        <begin position="1"/>
        <end position="71"/>
    </location>
</feature>
<dbReference type="PROSITE" id="PS50250">
    <property type="entry name" value="PCI"/>
    <property type="match status" value="1"/>
</dbReference>
<dbReference type="Proteomes" id="UP000694923">
    <property type="component" value="Unplaced"/>
</dbReference>
<feature type="compositionally biased region" description="Basic and acidic residues" evidence="2">
    <location>
        <begin position="469"/>
        <end position="504"/>
    </location>
</feature>
<evidence type="ECO:0000259" key="4">
    <source>
        <dbReference type="PROSITE" id="PS50250"/>
    </source>
</evidence>
<feature type="signal peptide" evidence="3">
    <location>
        <begin position="1"/>
        <end position="19"/>
    </location>
</feature>
<protein>
    <submittedName>
        <fullName evidence="6">Eukaryotic translation initiation factor 3 subunit A-like</fullName>
    </submittedName>
</protein>
<proteinExistence type="predicted"/>
<evidence type="ECO:0000256" key="2">
    <source>
        <dbReference type="SAM" id="MobiDB-lite"/>
    </source>
</evidence>
<dbReference type="InterPro" id="IPR000717">
    <property type="entry name" value="PCI_dom"/>
</dbReference>
<feature type="coiled-coil region" evidence="1">
    <location>
        <begin position="131"/>
        <end position="207"/>
    </location>
</feature>
<feature type="coiled-coil region" evidence="1">
    <location>
        <begin position="240"/>
        <end position="274"/>
    </location>
</feature>
<dbReference type="RefSeq" id="XP_008562173.1">
    <property type="nucleotide sequence ID" value="XM_008563951.1"/>
</dbReference>
<evidence type="ECO:0000256" key="3">
    <source>
        <dbReference type="SAM" id="SignalP"/>
    </source>
</evidence>
<keyword evidence="3" id="KW-0732">Signal</keyword>
<keyword evidence="5" id="KW-1185">Reference proteome</keyword>
<feature type="chain" id="PRO_5046883810" evidence="3">
    <location>
        <begin position="20"/>
        <end position="515"/>
    </location>
</feature>
<dbReference type="PANTHER" id="PTHR14005:SF0">
    <property type="entry name" value="EUKARYOTIC TRANSLATION INITIATION FACTOR 3 SUBUNIT A"/>
    <property type="match status" value="1"/>
</dbReference>
<name>A0ABM0Q1D2_GALVR</name>
<dbReference type="GeneID" id="103582316"/>
<organism evidence="5 6">
    <name type="scientific">Galeopterus variegatus</name>
    <name type="common">Malayan flying lemur</name>
    <name type="synonym">Cynocephalus variegatus</name>
    <dbReference type="NCBI Taxonomy" id="482537"/>
    <lineage>
        <taxon>Eukaryota</taxon>
        <taxon>Metazoa</taxon>
        <taxon>Chordata</taxon>
        <taxon>Craniata</taxon>
        <taxon>Vertebrata</taxon>
        <taxon>Euteleostomi</taxon>
        <taxon>Mammalia</taxon>
        <taxon>Eutheria</taxon>
        <taxon>Euarchontoglires</taxon>
        <taxon>Dermoptera</taxon>
        <taxon>Cynocephalidae</taxon>
        <taxon>Galeopterus</taxon>
    </lineage>
</organism>
<evidence type="ECO:0000313" key="5">
    <source>
        <dbReference type="Proteomes" id="UP000694923"/>
    </source>
</evidence>
<dbReference type="Pfam" id="PF01399">
    <property type="entry name" value="PCI"/>
    <property type="match status" value="1"/>
</dbReference>
<dbReference type="SMART" id="SM00088">
    <property type="entry name" value="PINT"/>
    <property type="match status" value="1"/>
</dbReference>
<evidence type="ECO:0000256" key="1">
    <source>
        <dbReference type="SAM" id="Coils"/>
    </source>
</evidence>
<feature type="compositionally biased region" description="Basic and acidic residues" evidence="2">
    <location>
        <begin position="427"/>
        <end position="461"/>
    </location>
</feature>
<evidence type="ECO:0000313" key="6">
    <source>
        <dbReference type="RefSeq" id="XP_008562173.1"/>
    </source>
</evidence>
<feature type="region of interest" description="Disordered" evidence="2">
    <location>
        <begin position="345"/>
        <end position="414"/>
    </location>
</feature>
<keyword evidence="1" id="KW-0175">Coiled coil</keyword>
<sequence length="515" mass="61990">MNLGKLLLLTLCFLQVAQIYQSIEFSRLTSLVPFVDAFQLERAIVDAARHCDLQVRIDHTSRTLSFGSDLNYATREDAPIGPHLQSMPSEQIRNQLTAMSSVLAKALEVIKPAHILQEKEEQHQLAVTAYLKNSRKEHQRILARRQTIEERKERLESLNIQREKEELEQREAELQKVRKAEEERLRQEAKEREKERILQEHEQIKKKTVRERLEQIKKTELGAKAFKDIDIEDLEELDPDFIMAKQVEQLEKEKKELQERLKNQEKKIDYFERAKRLEEIPLIKSAYEEQRIKDMDLWEQQEEERITTMQLEREKALEHKNRMSRMLEDRDLFVMRLKAARQSVYEDSRWGDRDSEGTWRKAPEADSEWRRGPPEKDEGGWRRGPAEESSSWRDSSRRDDRDRDDRRRERDDRRDLRERRDLRDDRDRRGPLLRSERDEVSSWRRADDRKDDRAEERDPPRRVPAPALSRDRERDRDREREGEKEKASWRAEKDKESLRRTKNETDEDGWTTVRR</sequence>
<dbReference type="PANTHER" id="PTHR14005">
    <property type="entry name" value="EUKARYOTIC TRANSLATION INITIATION FACTOR 3, THETA SUBUNIT"/>
    <property type="match status" value="1"/>
</dbReference>
<gene>
    <name evidence="6" type="primary">LOC103582316</name>
</gene>
<dbReference type="InterPro" id="IPR027512">
    <property type="entry name" value="EIF3A"/>
</dbReference>
<reference evidence="6" key="1">
    <citation type="submission" date="2025-08" db="UniProtKB">
        <authorList>
            <consortium name="RefSeq"/>
        </authorList>
    </citation>
    <scope>IDENTIFICATION</scope>
</reference>
<feature type="region of interest" description="Disordered" evidence="2">
    <location>
        <begin position="427"/>
        <end position="515"/>
    </location>
</feature>
<dbReference type="Gene3D" id="1.25.40.860">
    <property type="match status" value="1"/>
</dbReference>